<dbReference type="PANTHER" id="PTHR10039">
    <property type="entry name" value="AMELOGENIN"/>
    <property type="match status" value="1"/>
</dbReference>
<comment type="caution">
    <text evidence="3">The sequence shown here is derived from an EMBL/GenBank/DDBJ whole genome shotgun (WGS) entry which is preliminary data.</text>
</comment>
<keyword evidence="4" id="KW-1185">Reference proteome</keyword>
<sequence>MRSDLESREENTRSYPHLAIALNFKQKQRETLIKWHKGTGKWLLDSPSFQKGVVGEPNSTLRCPGNAGAGKTVMVSAIIRHLDENTQKPQDAIAFVYCGSEVPETTSEVGILSSISRQLAQQCRHLPVELRALYERQQELSAFRSEAELVSLVENLAKNFEKTCPSPLTMMLIVTEFLITD</sequence>
<dbReference type="AlphaFoldDB" id="A0AAE0K136"/>
<evidence type="ECO:0000313" key="3">
    <source>
        <dbReference type="EMBL" id="KAK3368093.1"/>
    </source>
</evidence>
<accession>A0AAE0K136</accession>
<feature type="domain" description="Nephrocystin 3-like N-terminal" evidence="2">
    <location>
        <begin position="38"/>
        <end position="169"/>
    </location>
</feature>
<dbReference type="Proteomes" id="UP001285441">
    <property type="component" value="Unassembled WGS sequence"/>
</dbReference>
<evidence type="ECO:0000259" key="2">
    <source>
        <dbReference type="Pfam" id="PF24883"/>
    </source>
</evidence>
<reference evidence="3" key="1">
    <citation type="journal article" date="2023" name="Mol. Phylogenet. Evol.">
        <title>Genome-scale phylogeny and comparative genomics of the fungal order Sordariales.</title>
        <authorList>
            <person name="Hensen N."/>
            <person name="Bonometti L."/>
            <person name="Westerberg I."/>
            <person name="Brannstrom I.O."/>
            <person name="Guillou S."/>
            <person name="Cros-Aarteil S."/>
            <person name="Calhoun S."/>
            <person name="Haridas S."/>
            <person name="Kuo A."/>
            <person name="Mondo S."/>
            <person name="Pangilinan J."/>
            <person name="Riley R."/>
            <person name="LaButti K."/>
            <person name="Andreopoulos B."/>
            <person name="Lipzen A."/>
            <person name="Chen C."/>
            <person name="Yan M."/>
            <person name="Daum C."/>
            <person name="Ng V."/>
            <person name="Clum A."/>
            <person name="Steindorff A."/>
            <person name="Ohm R.A."/>
            <person name="Martin F."/>
            <person name="Silar P."/>
            <person name="Natvig D.O."/>
            <person name="Lalanne C."/>
            <person name="Gautier V."/>
            <person name="Ament-Velasquez S.L."/>
            <person name="Kruys A."/>
            <person name="Hutchinson M.I."/>
            <person name="Powell A.J."/>
            <person name="Barry K."/>
            <person name="Miller A.N."/>
            <person name="Grigoriev I.V."/>
            <person name="Debuchy R."/>
            <person name="Gladieux P."/>
            <person name="Hiltunen Thoren M."/>
            <person name="Johannesson H."/>
        </authorList>
    </citation>
    <scope>NUCLEOTIDE SEQUENCE</scope>
    <source>
        <strain evidence="3">CBS 232.78</strain>
    </source>
</reference>
<dbReference type="Pfam" id="PF24883">
    <property type="entry name" value="NPHP3_N"/>
    <property type="match status" value="1"/>
</dbReference>
<protein>
    <recommendedName>
        <fullName evidence="2">Nephrocystin 3-like N-terminal domain-containing protein</fullName>
    </recommendedName>
</protein>
<reference evidence="3" key="2">
    <citation type="submission" date="2023-06" db="EMBL/GenBank/DDBJ databases">
        <authorList>
            <consortium name="Lawrence Berkeley National Laboratory"/>
            <person name="Haridas S."/>
            <person name="Hensen N."/>
            <person name="Bonometti L."/>
            <person name="Westerberg I."/>
            <person name="Brannstrom I.O."/>
            <person name="Guillou S."/>
            <person name="Cros-Aarteil S."/>
            <person name="Calhoun S."/>
            <person name="Kuo A."/>
            <person name="Mondo S."/>
            <person name="Pangilinan J."/>
            <person name="Riley R."/>
            <person name="LaButti K."/>
            <person name="Andreopoulos B."/>
            <person name="Lipzen A."/>
            <person name="Chen C."/>
            <person name="Yanf M."/>
            <person name="Daum C."/>
            <person name="Ng V."/>
            <person name="Clum A."/>
            <person name="Steindorff A."/>
            <person name="Ohm R."/>
            <person name="Martin F."/>
            <person name="Silar P."/>
            <person name="Natvig D."/>
            <person name="Lalanne C."/>
            <person name="Gautier V."/>
            <person name="Ament-velasquez S.L."/>
            <person name="Kruys A."/>
            <person name="Hutchinson M.I."/>
            <person name="Powell A.J."/>
            <person name="Barry K."/>
            <person name="Miller A.N."/>
            <person name="Grigoriev I.V."/>
            <person name="Debuchy R."/>
            <person name="Gladieux P."/>
            <person name="Thoren M.H."/>
            <person name="Johannesson H."/>
        </authorList>
    </citation>
    <scope>NUCLEOTIDE SEQUENCE</scope>
    <source>
        <strain evidence="3">CBS 232.78</strain>
    </source>
</reference>
<dbReference type="Gene3D" id="3.40.50.300">
    <property type="entry name" value="P-loop containing nucleotide triphosphate hydrolases"/>
    <property type="match status" value="1"/>
</dbReference>
<dbReference type="InterPro" id="IPR027417">
    <property type="entry name" value="P-loop_NTPase"/>
</dbReference>
<dbReference type="SUPFAM" id="SSF52540">
    <property type="entry name" value="P-loop containing nucleoside triphosphate hydrolases"/>
    <property type="match status" value="1"/>
</dbReference>
<dbReference type="PANTHER" id="PTHR10039:SF15">
    <property type="entry name" value="NACHT DOMAIN-CONTAINING PROTEIN"/>
    <property type="match status" value="1"/>
</dbReference>
<gene>
    <name evidence="3" type="ORF">B0H63DRAFT_68951</name>
</gene>
<dbReference type="EMBL" id="JAULSW010000010">
    <property type="protein sequence ID" value="KAK3368093.1"/>
    <property type="molecule type" value="Genomic_DNA"/>
</dbReference>
<proteinExistence type="predicted"/>
<name>A0AAE0K136_9PEZI</name>
<keyword evidence="1" id="KW-0677">Repeat</keyword>
<organism evidence="3 4">
    <name type="scientific">Podospora didyma</name>
    <dbReference type="NCBI Taxonomy" id="330526"/>
    <lineage>
        <taxon>Eukaryota</taxon>
        <taxon>Fungi</taxon>
        <taxon>Dikarya</taxon>
        <taxon>Ascomycota</taxon>
        <taxon>Pezizomycotina</taxon>
        <taxon>Sordariomycetes</taxon>
        <taxon>Sordariomycetidae</taxon>
        <taxon>Sordariales</taxon>
        <taxon>Podosporaceae</taxon>
        <taxon>Podospora</taxon>
    </lineage>
</organism>
<dbReference type="InterPro" id="IPR056884">
    <property type="entry name" value="NPHP3-like_N"/>
</dbReference>
<evidence type="ECO:0000256" key="1">
    <source>
        <dbReference type="ARBA" id="ARBA00022737"/>
    </source>
</evidence>
<evidence type="ECO:0000313" key="4">
    <source>
        <dbReference type="Proteomes" id="UP001285441"/>
    </source>
</evidence>